<feature type="non-terminal residue" evidence="2">
    <location>
        <position position="261"/>
    </location>
</feature>
<keyword evidence="3" id="KW-1185">Reference proteome</keyword>
<dbReference type="OrthoDB" id="3944493at2759"/>
<feature type="non-terminal residue" evidence="2">
    <location>
        <position position="1"/>
    </location>
</feature>
<organism evidence="2 3">
    <name type="scientific">Cucurbitaria berberidis CBS 394.84</name>
    <dbReference type="NCBI Taxonomy" id="1168544"/>
    <lineage>
        <taxon>Eukaryota</taxon>
        <taxon>Fungi</taxon>
        <taxon>Dikarya</taxon>
        <taxon>Ascomycota</taxon>
        <taxon>Pezizomycotina</taxon>
        <taxon>Dothideomycetes</taxon>
        <taxon>Pleosporomycetidae</taxon>
        <taxon>Pleosporales</taxon>
        <taxon>Pleosporineae</taxon>
        <taxon>Cucurbitariaceae</taxon>
        <taxon>Cucurbitaria</taxon>
    </lineage>
</organism>
<feature type="compositionally biased region" description="Low complexity" evidence="1">
    <location>
        <begin position="20"/>
        <end position="29"/>
    </location>
</feature>
<evidence type="ECO:0000313" key="3">
    <source>
        <dbReference type="Proteomes" id="UP000800039"/>
    </source>
</evidence>
<name>A0A9P4LB52_9PLEO</name>
<sequence>RDSGVYLSEDEVVPPQTQPSSFASSNGLSLSRTPSICLKHASSTKSVASLQRADSTTRRLHRPADLNLGSPTVGNELKPRSELEMRYDLIRNSKTQSKATLRSPTQLLKERLKMSPKKKEHEEKIRNFTPPRLVANGCLLPGPVGNMEAFTSTSVRARTERHGLPAWWCKVDKLVVFDGRDVGDEGELRSRTRTSKGLSTARRRGDLETIIIPMDCTHCQDMLNRREWKYDMRVCKRSVCWDCKERCKWEMKEEQSASEGK</sequence>
<comment type="caution">
    <text evidence="2">The sequence shown here is derived from an EMBL/GenBank/DDBJ whole genome shotgun (WGS) entry which is preliminary data.</text>
</comment>
<dbReference type="EMBL" id="ML976615">
    <property type="protein sequence ID" value="KAF1848705.1"/>
    <property type="molecule type" value="Genomic_DNA"/>
</dbReference>
<dbReference type="GeneID" id="63844702"/>
<dbReference type="Proteomes" id="UP000800039">
    <property type="component" value="Unassembled WGS sequence"/>
</dbReference>
<protein>
    <submittedName>
        <fullName evidence="2">Uncharacterized protein</fullName>
    </submittedName>
</protein>
<dbReference type="RefSeq" id="XP_040791268.1">
    <property type="nucleotide sequence ID" value="XM_040927449.1"/>
</dbReference>
<proteinExistence type="predicted"/>
<gene>
    <name evidence="2" type="ORF">K460DRAFT_259146</name>
</gene>
<evidence type="ECO:0000313" key="2">
    <source>
        <dbReference type="EMBL" id="KAF1848705.1"/>
    </source>
</evidence>
<dbReference type="AlphaFoldDB" id="A0A9P4LB52"/>
<evidence type="ECO:0000256" key="1">
    <source>
        <dbReference type="SAM" id="MobiDB-lite"/>
    </source>
</evidence>
<accession>A0A9P4LB52</accession>
<reference evidence="2" key="1">
    <citation type="submission" date="2020-01" db="EMBL/GenBank/DDBJ databases">
        <authorList>
            <consortium name="DOE Joint Genome Institute"/>
            <person name="Haridas S."/>
            <person name="Albert R."/>
            <person name="Binder M."/>
            <person name="Bloem J."/>
            <person name="Labutti K."/>
            <person name="Salamov A."/>
            <person name="Andreopoulos B."/>
            <person name="Baker S.E."/>
            <person name="Barry K."/>
            <person name="Bills G."/>
            <person name="Bluhm B.H."/>
            <person name="Cannon C."/>
            <person name="Castanera R."/>
            <person name="Culley D.E."/>
            <person name="Daum C."/>
            <person name="Ezra D."/>
            <person name="Gonzalez J.B."/>
            <person name="Henrissat B."/>
            <person name="Kuo A."/>
            <person name="Liang C."/>
            <person name="Lipzen A."/>
            <person name="Lutzoni F."/>
            <person name="Magnuson J."/>
            <person name="Mondo S."/>
            <person name="Nolan M."/>
            <person name="Ohm R."/>
            <person name="Pangilinan J."/>
            <person name="Park H.-J."/>
            <person name="Ramirez L."/>
            <person name="Alfaro M."/>
            <person name="Sun H."/>
            <person name="Tritt A."/>
            <person name="Yoshinaga Y."/>
            <person name="Zwiers L.-H."/>
            <person name="Turgeon B.G."/>
            <person name="Goodwin S.B."/>
            <person name="Spatafora J.W."/>
            <person name="Crous P.W."/>
            <person name="Grigoriev I.V."/>
        </authorList>
    </citation>
    <scope>NUCLEOTIDE SEQUENCE</scope>
    <source>
        <strain evidence="2">CBS 394.84</strain>
    </source>
</reference>
<feature type="region of interest" description="Disordered" evidence="1">
    <location>
        <begin position="1"/>
        <end position="29"/>
    </location>
</feature>
<feature type="region of interest" description="Disordered" evidence="1">
    <location>
        <begin position="49"/>
        <end position="79"/>
    </location>
</feature>